<reference evidence="1 2" key="1">
    <citation type="submission" date="2021-01" db="EMBL/GenBank/DDBJ databases">
        <title>Whole genome shotgun sequence of Planotetraspora mira NBRC 15435.</title>
        <authorList>
            <person name="Komaki H."/>
            <person name="Tamura T."/>
        </authorList>
    </citation>
    <scope>NUCLEOTIDE SEQUENCE [LARGE SCALE GENOMIC DNA]</scope>
    <source>
        <strain evidence="1 2">NBRC 15435</strain>
    </source>
</reference>
<sequence length="999" mass="113921">MSADVIRVPIVEFMVVRSPEPVGTLASYRHFIRDEISRAPVLTHVPPPDAYSVTRVSPIGRLVYDLVFCRGLSDADFPGALKAELLARLEPSRAHCPRQGEDPGPLRLVLEDLEQHAYLLEGEDYYILPDTLRQLAEHPFIADLIALGPVLERALDHDDIAVLLSDVTAVLRGTPVDQVVFENGYTSPGFAEAKRSLFDVLYLLYLLRKWTRVNLTGILSGLRVLHVLEALAFDVVYERVRAGGTDPTDGTILTTLAQYVPDLAGWDPASPVPGMPLVADKHALETLLTATPVIHPLFSRLNRFTRPFNDIKPIGVGDLKVVKQWLRGYTVGEIAHVDTVLRSEFKSRVHRRLEKTEDVFSLTREQQNDVQRDTQTTDRFELKREAEDVVKTDLSANAGLSVNVNYQGTGYNIASSVTGGFAYARSATETARIATTYARDVVDKAVSRIQNRVVQQRTTTQLFETEETNTHTYDNREGDEHVSGLYYWLDKNYRAQVYNFGKRMMFEFVIPEPAAFLVESRLRAFEATLEMPTHPVEPPEETLPQSVLDLDPATIDEVEFRRLSRVYDLTDFTYPAEEIKVDFVNASTGRNYFNDSQVDSNTWQARTYQCRLNAKDYVITNLVVTGYIYYWGANDTSPWFNEQNTFDAYVDGHRYAHDVDNASERWFLTPRVYPGEDAPPLRDQQVSLVLGFWDVAQFDLSVFAELKLSDTALGDWRDKVYQHIRDIEQKRVDAINDLRKQTYQSELSAYKERVAEIRSLAVNEILQGQSEAANRQVILRELKRLCLSMLAREFDFAAEDDILTDLDDTGSRPVKSEFRRFRVTEEPDEKGVPQPSAFYELGTKQLDFPVPIVATARQKGRYVQFLEQAFEWHQLAYICYPYFWATPPRWIELMNRSDRADPFLSEFLQAGSARVLLAVTPKYDCAVQHYLETGEPWFDDDPPVIGDPLFIPLHQELRRRQDDRAGAEPDGEYWDFTLPTSLVYLQDSSTALPPLLDEE</sequence>
<gene>
    <name evidence="1" type="ORF">Pmi06nite_64610</name>
</gene>
<dbReference type="Proteomes" id="UP000650628">
    <property type="component" value="Unassembled WGS sequence"/>
</dbReference>
<evidence type="ECO:0000313" key="2">
    <source>
        <dbReference type="Proteomes" id="UP000650628"/>
    </source>
</evidence>
<proteinExistence type="predicted"/>
<comment type="caution">
    <text evidence="1">The sequence shown here is derived from an EMBL/GenBank/DDBJ whole genome shotgun (WGS) entry which is preliminary data.</text>
</comment>
<organism evidence="1 2">
    <name type="scientific">Planotetraspora mira</name>
    <dbReference type="NCBI Taxonomy" id="58121"/>
    <lineage>
        <taxon>Bacteria</taxon>
        <taxon>Bacillati</taxon>
        <taxon>Actinomycetota</taxon>
        <taxon>Actinomycetes</taxon>
        <taxon>Streptosporangiales</taxon>
        <taxon>Streptosporangiaceae</taxon>
        <taxon>Planotetraspora</taxon>
    </lineage>
</organism>
<keyword evidence="2" id="KW-1185">Reference proteome</keyword>
<evidence type="ECO:0000313" key="1">
    <source>
        <dbReference type="EMBL" id="GII33019.1"/>
    </source>
</evidence>
<dbReference type="EMBL" id="BOOO01000037">
    <property type="protein sequence ID" value="GII33019.1"/>
    <property type="molecule type" value="Genomic_DNA"/>
</dbReference>
<accession>A0A8J3XAE2</accession>
<protein>
    <submittedName>
        <fullName evidence="1">Uncharacterized protein</fullName>
    </submittedName>
</protein>
<dbReference type="AlphaFoldDB" id="A0A8J3XAE2"/>
<dbReference type="RefSeq" id="WP_203956870.1">
    <property type="nucleotide sequence ID" value="NZ_BOOO01000037.1"/>
</dbReference>
<name>A0A8J3XAE2_9ACTN</name>